<name>A0A6P7SMT0_9MOLL</name>
<dbReference type="Gene3D" id="3.40.50.720">
    <property type="entry name" value="NAD(P)-binding Rossmann-like Domain"/>
    <property type="match status" value="1"/>
</dbReference>
<keyword evidence="2" id="KW-1185">Reference proteome</keyword>
<dbReference type="GO" id="GO:0004090">
    <property type="term" value="F:carbonyl reductase (NADPH) activity"/>
    <property type="evidence" value="ECO:0007669"/>
    <property type="project" value="TreeGrafter"/>
</dbReference>
<dbReference type="NCBIfam" id="NF005559">
    <property type="entry name" value="PRK07231.1"/>
    <property type="match status" value="1"/>
</dbReference>
<sequence>MCYVLYTCAYTLAYTYYIRAWRSGYEVHFVIKKPHHPEFELTAWNLRIGFAIAKRLAEDGAKVMVSSRKAAKVDEAVSSLTSKSLDVAGTVCHVAKPEDRKKLVEETLAKFGGLDILVNNAGINPVFGPVLDTSEDAWDKIFEANVKAPFLFCKDVAPLMEKRGGGSIIFVSSILGYHPEAFLGCYSVSKTALLGLVKVLVPQLNAMNIRVNSIAPGLIDTKFSQMLKSDESILARIPMNRYGTPEECANVVSFLVSEEASYITGETFKVTGGMMSSL</sequence>
<dbReference type="PANTHER" id="PTHR43943:SF2">
    <property type="entry name" value="DEHYDROGENASE_REDUCTASE 4"/>
    <property type="match status" value="1"/>
</dbReference>
<dbReference type="PANTHER" id="PTHR43943">
    <property type="entry name" value="DEHYDROGENASE/REDUCTASE (SDR FAMILY) MEMBER 4"/>
    <property type="match status" value="1"/>
</dbReference>
<protein>
    <submittedName>
        <fullName evidence="3">Dehydrogenase/reductase SDR family member 4 isoform X1</fullName>
    </submittedName>
</protein>
<organism evidence="2 3">
    <name type="scientific">Octopus sinensis</name>
    <name type="common">East Asian common octopus</name>
    <dbReference type="NCBI Taxonomy" id="2607531"/>
    <lineage>
        <taxon>Eukaryota</taxon>
        <taxon>Metazoa</taxon>
        <taxon>Spiralia</taxon>
        <taxon>Lophotrochozoa</taxon>
        <taxon>Mollusca</taxon>
        <taxon>Cephalopoda</taxon>
        <taxon>Coleoidea</taxon>
        <taxon>Octopodiformes</taxon>
        <taxon>Octopoda</taxon>
        <taxon>Incirrata</taxon>
        <taxon>Octopodidae</taxon>
        <taxon>Octopus</taxon>
    </lineage>
</organism>
<dbReference type="PRINTS" id="PR00081">
    <property type="entry name" value="GDHRDH"/>
</dbReference>
<dbReference type="RefSeq" id="XP_029639595.1">
    <property type="nucleotide sequence ID" value="XM_029783735.2"/>
</dbReference>
<proteinExistence type="inferred from homology"/>
<accession>A0A6P7SMT0</accession>
<reference evidence="3" key="1">
    <citation type="submission" date="2025-08" db="UniProtKB">
        <authorList>
            <consortium name="RefSeq"/>
        </authorList>
    </citation>
    <scope>IDENTIFICATION</scope>
</reference>
<dbReference type="InterPro" id="IPR036291">
    <property type="entry name" value="NAD(P)-bd_dom_sf"/>
</dbReference>
<dbReference type="SUPFAM" id="SSF51735">
    <property type="entry name" value="NAD(P)-binding Rossmann-fold domains"/>
    <property type="match status" value="1"/>
</dbReference>
<evidence type="ECO:0000256" key="1">
    <source>
        <dbReference type="ARBA" id="ARBA00006484"/>
    </source>
</evidence>
<dbReference type="AlphaFoldDB" id="A0A6P7SMT0"/>
<dbReference type="Proteomes" id="UP000515154">
    <property type="component" value="Linkage group LG1"/>
</dbReference>
<dbReference type="FunFam" id="3.40.50.720:FF:000084">
    <property type="entry name" value="Short-chain dehydrogenase reductase"/>
    <property type="match status" value="1"/>
</dbReference>
<dbReference type="InterPro" id="IPR002347">
    <property type="entry name" value="SDR_fam"/>
</dbReference>
<gene>
    <name evidence="3" type="primary">LOC115214531</name>
</gene>
<dbReference type="Pfam" id="PF13561">
    <property type="entry name" value="adh_short_C2"/>
    <property type="match status" value="1"/>
</dbReference>
<evidence type="ECO:0000313" key="3">
    <source>
        <dbReference type="RefSeq" id="XP_029639595.1"/>
    </source>
</evidence>
<dbReference type="KEGG" id="osn:115214531"/>
<dbReference type="PRINTS" id="PR00080">
    <property type="entry name" value="SDRFAMILY"/>
</dbReference>
<evidence type="ECO:0000313" key="2">
    <source>
        <dbReference type="Proteomes" id="UP000515154"/>
    </source>
</evidence>
<comment type="similarity">
    <text evidence="1">Belongs to the short-chain dehydrogenases/reductases (SDR) family.</text>
</comment>